<dbReference type="Pfam" id="PF00067">
    <property type="entry name" value="p450"/>
    <property type="match status" value="1"/>
</dbReference>
<organism evidence="7 8">
    <name type="scientific">Diaporthe vaccinii</name>
    <dbReference type="NCBI Taxonomy" id="105482"/>
    <lineage>
        <taxon>Eukaryota</taxon>
        <taxon>Fungi</taxon>
        <taxon>Dikarya</taxon>
        <taxon>Ascomycota</taxon>
        <taxon>Pezizomycotina</taxon>
        <taxon>Sordariomycetes</taxon>
        <taxon>Sordariomycetidae</taxon>
        <taxon>Diaporthales</taxon>
        <taxon>Diaporthaceae</taxon>
        <taxon>Diaporthe</taxon>
        <taxon>Diaporthe eres species complex</taxon>
    </lineage>
</organism>
<protein>
    <recommendedName>
        <fullName evidence="9">Cytochrome P450</fullName>
    </recommendedName>
</protein>
<comment type="caution">
    <text evidence="7">The sequence shown here is derived from an EMBL/GenBank/DDBJ whole genome shotgun (WGS) entry which is preliminary data.</text>
</comment>
<keyword evidence="3 6" id="KW-0349">Heme</keyword>
<dbReference type="Proteomes" id="UP001600888">
    <property type="component" value="Unassembled WGS sequence"/>
</dbReference>
<evidence type="ECO:0000256" key="6">
    <source>
        <dbReference type="RuleBase" id="RU000461"/>
    </source>
</evidence>
<evidence type="ECO:0000256" key="3">
    <source>
        <dbReference type="ARBA" id="ARBA00022617"/>
    </source>
</evidence>
<dbReference type="InterPro" id="IPR002401">
    <property type="entry name" value="Cyt_P450_E_grp-I"/>
</dbReference>
<dbReference type="SUPFAM" id="SSF48264">
    <property type="entry name" value="Cytochrome P450"/>
    <property type="match status" value="1"/>
</dbReference>
<keyword evidence="4 6" id="KW-0479">Metal-binding</keyword>
<evidence type="ECO:0008006" key="9">
    <source>
        <dbReference type="Google" id="ProtNLM"/>
    </source>
</evidence>
<dbReference type="CDD" id="cd11058">
    <property type="entry name" value="CYP60B-like"/>
    <property type="match status" value="1"/>
</dbReference>
<dbReference type="InterPro" id="IPR017972">
    <property type="entry name" value="Cyt_P450_CS"/>
</dbReference>
<keyword evidence="6" id="KW-0503">Monooxygenase</keyword>
<name>A0ABR4EVZ7_9PEZI</name>
<evidence type="ECO:0000313" key="7">
    <source>
        <dbReference type="EMBL" id="KAL2286465.1"/>
    </source>
</evidence>
<dbReference type="PRINTS" id="PR00385">
    <property type="entry name" value="P450"/>
</dbReference>
<evidence type="ECO:0000256" key="5">
    <source>
        <dbReference type="ARBA" id="ARBA00023004"/>
    </source>
</evidence>
<dbReference type="InterPro" id="IPR050121">
    <property type="entry name" value="Cytochrome_P450_monoxygenase"/>
</dbReference>
<evidence type="ECO:0000256" key="1">
    <source>
        <dbReference type="ARBA" id="ARBA00001971"/>
    </source>
</evidence>
<dbReference type="PANTHER" id="PTHR24305:SF210">
    <property type="entry name" value="CYTOCHROME P450 MONOOXYGENASE ASQL-RELATED"/>
    <property type="match status" value="1"/>
</dbReference>
<reference evidence="7 8" key="1">
    <citation type="submission" date="2024-03" db="EMBL/GenBank/DDBJ databases">
        <title>A high-quality draft genome sequence of Diaporthe vaccinii, a causative agent of upright dieback and viscid rot disease in cranberry plants.</title>
        <authorList>
            <person name="Sarrasin M."/>
            <person name="Lang B.F."/>
            <person name="Burger G."/>
        </authorList>
    </citation>
    <scope>NUCLEOTIDE SEQUENCE [LARGE SCALE GENOMIC DNA]</scope>
    <source>
        <strain evidence="7 8">IS7</strain>
    </source>
</reference>
<sequence>MTKSEFYDMYGSGFDSLCIGSERDPRKHSQMKKSLSAAFSTKALAQQESIVMQCVDGFVRRLGADGASEKGLNMTKWFEMIAFDILGEMAFGETFHCVENAERKRLNASSGREDFLTNITEQVKTGEVSQEEMTAHASTLVIAGGETVSTFLAAVTYFLLKNPAAYHRMQQEIRDRYQDRTKITAMSAQQLPYLQAVISEGLRIYPPGSQGFPRTCPGATIDGHWVPKGVSSASAAEVYTSAWTVTHDENNFHDPYAFKPERWLDPARKDNLEASQPFSLGLRGCLGKNFALVEINLIMAKMHFAYDLELRDTDLDWLQQSHMHVMWRKPAMYVRFHPAGK</sequence>
<evidence type="ECO:0000313" key="8">
    <source>
        <dbReference type="Proteomes" id="UP001600888"/>
    </source>
</evidence>
<gene>
    <name evidence="7" type="ORF">FJTKL_06834</name>
</gene>
<evidence type="ECO:0000256" key="4">
    <source>
        <dbReference type="ARBA" id="ARBA00022723"/>
    </source>
</evidence>
<keyword evidence="8" id="KW-1185">Reference proteome</keyword>
<dbReference type="Gene3D" id="1.10.630.10">
    <property type="entry name" value="Cytochrome P450"/>
    <property type="match status" value="2"/>
</dbReference>
<comment type="similarity">
    <text evidence="2 6">Belongs to the cytochrome P450 family.</text>
</comment>
<dbReference type="EMBL" id="JBAWTH010000024">
    <property type="protein sequence ID" value="KAL2286465.1"/>
    <property type="molecule type" value="Genomic_DNA"/>
</dbReference>
<accession>A0ABR4EVZ7</accession>
<dbReference type="PANTHER" id="PTHR24305">
    <property type="entry name" value="CYTOCHROME P450"/>
    <property type="match status" value="1"/>
</dbReference>
<dbReference type="InterPro" id="IPR001128">
    <property type="entry name" value="Cyt_P450"/>
</dbReference>
<keyword evidence="5 6" id="KW-0408">Iron</keyword>
<dbReference type="InterPro" id="IPR036396">
    <property type="entry name" value="Cyt_P450_sf"/>
</dbReference>
<dbReference type="PRINTS" id="PR00463">
    <property type="entry name" value="EP450I"/>
</dbReference>
<proteinExistence type="inferred from homology"/>
<comment type="cofactor">
    <cofactor evidence="1">
        <name>heme</name>
        <dbReference type="ChEBI" id="CHEBI:30413"/>
    </cofactor>
</comment>
<keyword evidence="6" id="KW-0560">Oxidoreductase</keyword>
<evidence type="ECO:0000256" key="2">
    <source>
        <dbReference type="ARBA" id="ARBA00010617"/>
    </source>
</evidence>
<dbReference type="PROSITE" id="PS00086">
    <property type="entry name" value="CYTOCHROME_P450"/>
    <property type="match status" value="1"/>
</dbReference>